<dbReference type="GO" id="GO:0044874">
    <property type="term" value="P:lipoprotein localization to outer membrane"/>
    <property type="evidence" value="ECO:0007669"/>
    <property type="project" value="TreeGrafter"/>
</dbReference>
<name>A0A1F6T4K7_9PROT</name>
<feature type="domain" description="ABC3 transporter permease C-terminal" evidence="9">
    <location>
        <begin position="275"/>
        <end position="406"/>
    </location>
</feature>
<keyword evidence="3" id="KW-0813">Transport</keyword>
<dbReference type="GO" id="GO:0042953">
    <property type="term" value="P:lipoprotein transport"/>
    <property type="evidence" value="ECO:0007669"/>
    <property type="project" value="InterPro"/>
</dbReference>
<evidence type="ECO:0000256" key="1">
    <source>
        <dbReference type="ARBA" id="ARBA00004651"/>
    </source>
</evidence>
<dbReference type="Proteomes" id="UP000178379">
    <property type="component" value="Unassembled WGS sequence"/>
</dbReference>
<feature type="domain" description="MacB-like periplasmic core" evidence="10">
    <location>
        <begin position="27"/>
        <end position="244"/>
    </location>
</feature>
<evidence type="ECO:0000256" key="2">
    <source>
        <dbReference type="ARBA" id="ARBA00005236"/>
    </source>
</evidence>
<evidence type="ECO:0000256" key="8">
    <source>
        <dbReference type="SAM" id="Phobius"/>
    </source>
</evidence>
<evidence type="ECO:0000313" key="11">
    <source>
        <dbReference type="EMBL" id="OGI40078.1"/>
    </source>
</evidence>
<dbReference type="Pfam" id="PF12704">
    <property type="entry name" value="MacB_PCD"/>
    <property type="match status" value="1"/>
</dbReference>
<evidence type="ECO:0000256" key="6">
    <source>
        <dbReference type="ARBA" id="ARBA00022989"/>
    </source>
</evidence>
<evidence type="ECO:0000256" key="7">
    <source>
        <dbReference type="ARBA" id="ARBA00023136"/>
    </source>
</evidence>
<dbReference type="InterPro" id="IPR011925">
    <property type="entry name" value="LolCE_TM"/>
</dbReference>
<comment type="subcellular location">
    <subcellularLocation>
        <location evidence="1">Cell membrane</location>
        <topology evidence="1">Multi-pass membrane protein</topology>
    </subcellularLocation>
</comment>
<keyword evidence="7 8" id="KW-0472">Membrane</keyword>
<dbReference type="GO" id="GO:0098797">
    <property type="term" value="C:plasma membrane protein complex"/>
    <property type="evidence" value="ECO:0007669"/>
    <property type="project" value="TreeGrafter"/>
</dbReference>
<proteinExistence type="inferred from homology"/>
<feature type="transmembrane region" description="Helical" evidence="8">
    <location>
        <begin position="272"/>
        <end position="296"/>
    </location>
</feature>
<dbReference type="PANTHER" id="PTHR30489:SF0">
    <property type="entry name" value="LIPOPROTEIN-RELEASING SYSTEM TRANSMEMBRANE PROTEIN LOLE"/>
    <property type="match status" value="1"/>
</dbReference>
<keyword evidence="11" id="KW-0132">Cell division</keyword>
<evidence type="ECO:0000256" key="3">
    <source>
        <dbReference type="ARBA" id="ARBA00022448"/>
    </source>
</evidence>
<gene>
    <name evidence="11" type="ORF">A2140_01415</name>
</gene>
<feature type="transmembrane region" description="Helical" evidence="8">
    <location>
        <begin position="381"/>
        <end position="401"/>
    </location>
</feature>
<dbReference type="NCBIfam" id="TIGR02212">
    <property type="entry name" value="lolCE"/>
    <property type="match status" value="1"/>
</dbReference>
<evidence type="ECO:0000259" key="10">
    <source>
        <dbReference type="Pfam" id="PF12704"/>
    </source>
</evidence>
<comment type="caution">
    <text evidence="11">The sequence shown here is derived from an EMBL/GenBank/DDBJ whole genome shotgun (WGS) entry which is preliminary data.</text>
</comment>
<reference evidence="11 12" key="1">
    <citation type="journal article" date="2016" name="Nat. Commun.">
        <title>Thousands of microbial genomes shed light on interconnected biogeochemical processes in an aquifer system.</title>
        <authorList>
            <person name="Anantharaman K."/>
            <person name="Brown C.T."/>
            <person name="Hug L.A."/>
            <person name="Sharon I."/>
            <person name="Castelle C.J."/>
            <person name="Probst A.J."/>
            <person name="Thomas B.C."/>
            <person name="Singh A."/>
            <person name="Wilkins M.J."/>
            <person name="Karaoz U."/>
            <person name="Brodie E.L."/>
            <person name="Williams K.H."/>
            <person name="Hubbard S.S."/>
            <person name="Banfield J.F."/>
        </authorList>
    </citation>
    <scope>NUCLEOTIDE SEQUENCE [LARGE SCALE GENOMIC DNA]</scope>
</reference>
<dbReference type="PANTHER" id="PTHR30489">
    <property type="entry name" value="LIPOPROTEIN-RELEASING SYSTEM TRANSMEMBRANE PROTEIN LOLE"/>
    <property type="match status" value="1"/>
</dbReference>
<keyword evidence="6 8" id="KW-1133">Transmembrane helix</keyword>
<dbReference type="InterPro" id="IPR051447">
    <property type="entry name" value="Lipoprotein-release_system"/>
</dbReference>
<dbReference type="AlphaFoldDB" id="A0A1F6T4K7"/>
<sequence>MIRPWEIAVGLRYTRARRRSHFISFITLVSLVGVTLSVAALIIVLSVMNGFGKELRTRILGAVSHVTITTDSGRLTDWPAVVEKIKSHPQVKAHAPYVDGQAMLVRGSRAQGAFVRGVIPEHEVTVADFGRKMIAGNFEDLKPGQFGVVIGSTLAWKLDLTVGSQVALMVPQGQATPVGLIPRYKRFTVVGIYRLGHHEYDSALALTHLDDAALLYRLPNAVSGLRLKLDNLDAAPYVAAELANLLGPAYRTRDWAQEQPAFFRALKMEKTVMFIILMLIVTVAMFNVVSTLVVIVTEKQSDIAILRTLGATPRSILSIFMVQGTFVSVLGTSLGVLLGVLVAVNVEAIVQGIEKLFRTAFIAPEVYFISFLPSEVLVSDIAMIAGASLMLGFFSTLYPAWRASKVLPAEALRYE</sequence>
<dbReference type="Pfam" id="PF02687">
    <property type="entry name" value="FtsX"/>
    <property type="match status" value="1"/>
</dbReference>
<feature type="transmembrane region" description="Helical" evidence="8">
    <location>
        <begin position="316"/>
        <end position="344"/>
    </location>
</feature>
<dbReference type="STRING" id="1817756.A2140_01415"/>
<keyword evidence="4" id="KW-1003">Cell membrane</keyword>
<comment type="similarity">
    <text evidence="2">Belongs to the ABC-4 integral membrane protein family. LolC/E subfamily.</text>
</comment>
<feature type="transmembrane region" description="Helical" evidence="8">
    <location>
        <begin position="22"/>
        <end position="48"/>
    </location>
</feature>
<evidence type="ECO:0000256" key="4">
    <source>
        <dbReference type="ARBA" id="ARBA00022475"/>
    </source>
</evidence>
<dbReference type="GO" id="GO:0051301">
    <property type="term" value="P:cell division"/>
    <property type="evidence" value="ECO:0007669"/>
    <property type="project" value="UniProtKB-KW"/>
</dbReference>
<accession>A0A1F6T4K7</accession>
<keyword evidence="11" id="KW-0131">Cell cycle</keyword>
<dbReference type="InterPro" id="IPR003838">
    <property type="entry name" value="ABC3_permease_C"/>
</dbReference>
<organism evidence="11 12">
    <name type="scientific">Candidatus Muproteobacteria bacterium RBG_16_62_13</name>
    <dbReference type="NCBI Taxonomy" id="1817756"/>
    <lineage>
        <taxon>Bacteria</taxon>
        <taxon>Pseudomonadati</taxon>
        <taxon>Pseudomonadota</taxon>
        <taxon>Candidatus Muproteobacteria</taxon>
    </lineage>
</organism>
<keyword evidence="5 8" id="KW-0812">Transmembrane</keyword>
<evidence type="ECO:0000256" key="5">
    <source>
        <dbReference type="ARBA" id="ARBA00022692"/>
    </source>
</evidence>
<dbReference type="EMBL" id="MFSQ01000067">
    <property type="protein sequence ID" value="OGI40078.1"/>
    <property type="molecule type" value="Genomic_DNA"/>
</dbReference>
<dbReference type="InterPro" id="IPR025857">
    <property type="entry name" value="MacB_PCD"/>
</dbReference>
<evidence type="ECO:0000259" key="9">
    <source>
        <dbReference type="Pfam" id="PF02687"/>
    </source>
</evidence>
<protein>
    <submittedName>
        <fullName evidence="11">Cell division protein FtsX</fullName>
    </submittedName>
</protein>
<evidence type="ECO:0000313" key="12">
    <source>
        <dbReference type="Proteomes" id="UP000178379"/>
    </source>
</evidence>